<dbReference type="Proteomes" id="UP000177263">
    <property type="component" value="Unassembled WGS sequence"/>
</dbReference>
<dbReference type="InterPro" id="IPR009060">
    <property type="entry name" value="UBA-like_sf"/>
</dbReference>
<dbReference type="InterPro" id="IPR014039">
    <property type="entry name" value="Transl_elong_EFTs/EF1B_dimer"/>
</dbReference>
<dbReference type="Gene3D" id="3.30.479.20">
    <property type="entry name" value="Elongation factor Ts, dimerisation domain"/>
    <property type="match status" value="1"/>
</dbReference>
<dbReference type="SUPFAM" id="SSF46934">
    <property type="entry name" value="UBA-like"/>
    <property type="match status" value="1"/>
</dbReference>
<dbReference type="GO" id="GO:0005737">
    <property type="term" value="C:cytoplasm"/>
    <property type="evidence" value="ECO:0007669"/>
    <property type="project" value="UniProtKB-SubCell"/>
</dbReference>
<keyword evidence="3 5" id="KW-0251">Elongation factor</keyword>
<keyword evidence="5" id="KW-0963">Cytoplasm</keyword>
<dbReference type="SUPFAM" id="SSF54713">
    <property type="entry name" value="Elongation factor Ts (EF-Ts), dimerisation domain"/>
    <property type="match status" value="1"/>
</dbReference>
<evidence type="ECO:0000256" key="5">
    <source>
        <dbReference type="HAMAP-Rule" id="MF_00050"/>
    </source>
</evidence>
<dbReference type="InterPro" id="IPR036402">
    <property type="entry name" value="EF-Ts_dimer_sf"/>
</dbReference>
<organism evidence="7 8">
    <name type="scientific">Candidatus Woesebacteria bacterium RIFCSPHIGHO2_01_FULL_41_10</name>
    <dbReference type="NCBI Taxonomy" id="1802500"/>
    <lineage>
        <taxon>Bacteria</taxon>
        <taxon>Candidatus Woeseibacteriota</taxon>
    </lineage>
</organism>
<comment type="caution">
    <text evidence="7">The sequence shown here is derived from an EMBL/GenBank/DDBJ whole genome shotgun (WGS) entry which is preliminary data.</text>
</comment>
<dbReference type="STRING" id="1802500.A2801_00385"/>
<dbReference type="FunFam" id="1.10.8.10:FF:000001">
    <property type="entry name" value="Elongation factor Ts"/>
    <property type="match status" value="1"/>
</dbReference>
<dbReference type="PANTHER" id="PTHR11741">
    <property type="entry name" value="ELONGATION FACTOR TS"/>
    <property type="match status" value="1"/>
</dbReference>
<evidence type="ECO:0000313" key="7">
    <source>
        <dbReference type="EMBL" id="OGM29962.1"/>
    </source>
</evidence>
<evidence type="ECO:0000313" key="8">
    <source>
        <dbReference type="Proteomes" id="UP000177263"/>
    </source>
</evidence>
<reference evidence="7 8" key="1">
    <citation type="journal article" date="2016" name="Nat. Commun.">
        <title>Thousands of microbial genomes shed light on interconnected biogeochemical processes in an aquifer system.</title>
        <authorList>
            <person name="Anantharaman K."/>
            <person name="Brown C.T."/>
            <person name="Hug L.A."/>
            <person name="Sharon I."/>
            <person name="Castelle C.J."/>
            <person name="Probst A.J."/>
            <person name="Thomas B.C."/>
            <person name="Singh A."/>
            <person name="Wilkins M.J."/>
            <person name="Karaoz U."/>
            <person name="Brodie E.L."/>
            <person name="Williams K.H."/>
            <person name="Hubbard S.S."/>
            <person name="Banfield J.F."/>
        </authorList>
    </citation>
    <scope>NUCLEOTIDE SEQUENCE [LARGE SCALE GENOMIC DNA]</scope>
</reference>
<dbReference type="Pfam" id="PF00889">
    <property type="entry name" value="EF_TS"/>
    <property type="match status" value="1"/>
</dbReference>
<dbReference type="AlphaFoldDB" id="A0A1F7YRK5"/>
<evidence type="ECO:0000256" key="4">
    <source>
        <dbReference type="ARBA" id="ARBA00022917"/>
    </source>
</evidence>
<keyword evidence="4 5" id="KW-0648">Protein biosynthesis</keyword>
<dbReference type="InterPro" id="IPR001816">
    <property type="entry name" value="Transl_elong_EFTs/EF1B"/>
</dbReference>
<sequence length="154" mass="17143">MSKKITAADIRQVREETGAPMLRAKKVLEEQGGDVKKATVILREEGFEKVGKRAERETSQGVVVTYAHHTGKVAAIVEFLSETDFVAKNELFTKTANEIALQVASMNPKDEKELLNQGFIKDPSKTIEDLIKDVITKTGENVRLGRFSRIEVGR</sequence>
<dbReference type="Gene3D" id="1.10.8.10">
    <property type="entry name" value="DNA helicase RuvA subunit, C-terminal domain"/>
    <property type="match status" value="1"/>
</dbReference>
<evidence type="ECO:0000256" key="1">
    <source>
        <dbReference type="ARBA" id="ARBA00005532"/>
    </source>
</evidence>
<accession>A0A1F7YRK5</accession>
<comment type="similarity">
    <text evidence="1 5">Belongs to the EF-Ts family.</text>
</comment>
<evidence type="ECO:0000259" key="6">
    <source>
        <dbReference type="Pfam" id="PF00889"/>
    </source>
</evidence>
<dbReference type="GO" id="GO:0003746">
    <property type="term" value="F:translation elongation factor activity"/>
    <property type="evidence" value="ECO:0007669"/>
    <property type="project" value="UniProtKB-UniRule"/>
</dbReference>
<feature type="region of interest" description="Involved in Mg(2+) ion dislocation from EF-Tu" evidence="5">
    <location>
        <begin position="83"/>
        <end position="86"/>
    </location>
</feature>
<proteinExistence type="inferred from homology"/>
<comment type="subcellular location">
    <subcellularLocation>
        <location evidence="5">Cytoplasm</location>
    </subcellularLocation>
</comment>
<feature type="domain" description="Translation elongation factor EFTs/EF1B dimerisation" evidence="6">
    <location>
        <begin position="74"/>
        <end position="152"/>
    </location>
</feature>
<evidence type="ECO:0000256" key="3">
    <source>
        <dbReference type="ARBA" id="ARBA00022768"/>
    </source>
</evidence>
<evidence type="ECO:0000256" key="2">
    <source>
        <dbReference type="ARBA" id="ARBA00016956"/>
    </source>
</evidence>
<protein>
    <recommendedName>
        <fullName evidence="2 5">Elongation factor Ts</fullName>
        <shortName evidence="5">EF-Ts</shortName>
    </recommendedName>
</protein>
<name>A0A1F7YRK5_9BACT</name>
<comment type="function">
    <text evidence="5">Associates with the EF-Tu.GDP complex and induces the exchange of GDP to GTP. It remains bound to the aminoacyl-tRNA.EF-Tu.GTP complex up to the GTP hydrolysis stage on the ribosome.</text>
</comment>
<gene>
    <name evidence="5" type="primary">tsf</name>
    <name evidence="7" type="ORF">A2801_00385</name>
</gene>
<dbReference type="EMBL" id="MGGM01000006">
    <property type="protein sequence ID" value="OGM29962.1"/>
    <property type="molecule type" value="Genomic_DNA"/>
</dbReference>
<dbReference type="HAMAP" id="MF_00050">
    <property type="entry name" value="EF_Ts"/>
    <property type="match status" value="1"/>
</dbReference>
<dbReference type="PANTHER" id="PTHR11741:SF0">
    <property type="entry name" value="ELONGATION FACTOR TS, MITOCHONDRIAL"/>
    <property type="match status" value="1"/>
</dbReference>